<organism evidence="2 3">
    <name type="scientific">Ophiocordyceps australis</name>
    <dbReference type="NCBI Taxonomy" id="1399860"/>
    <lineage>
        <taxon>Eukaryota</taxon>
        <taxon>Fungi</taxon>
        <taxon>Dikarya</taxon>
        <taxon>Ascomycota</taxon>
        <taxon>Pezizomycotina</taxon>
        <taxon>Sordariomycetes</taxon>
        <taxon>Hypocreomycetidae</taxon>
        <taxon>Hypocreales</taxon>
        <taxon>Ophiocordycipitaceae</taxon>
        <taxon>Ophiocordyceps</taxon>
    </lineage>
</organism>
<gene>
    <name evidence="2" type="ORF">CDD81_2448</name>
</gene>
<dbReference type="Proteomes" id="UP000226192">
    <property type="component" value="Unassembled WGS sequence"/>
</dbReference>
<proteinExistence type="predicted"/>
<name>A0A2C5XZ03_9HYPO</name>
<evidence type="ECO:0000313" key="2">
    <source>
        <dbReference type="EMBL" id="PHH59841.1"/>
    </source>
</evidence>
<feature type="signal peptide" evidence="1">
    <location>
        <begin position="1"/>
        <end position="17"/>
    </location>
</feature>
<keyword evidence="1" id="KW-0732">Signal</keyword>
<accession>A0A2C5XZ03</accession>
<comment type="caution">
    <text evidence="2">The sequence shown here is derived from an EMBL/GenBank/DDBJ whole genome shotgun (WGS) entry which is preliminary data.</text>
</comment>
<dbReference type="OrthoDB" id="4915430at2759"/>
<evidence type="ECO:0000256" key="1">
    <source>
        <dbReference type="SAM" id="SignalP"/>
    </source>
</evidence>
<keyword evidence="3" id="KW-1185">Reference proteome</keyword>
<reference evidence="2 3" key="1">
    <citation type="submission" date="2017-06" db="EMBL/GenBank/DDBJ databases">
        <title>Ant-infecting Ophiocordyceps genomes reveal a high diversity of potential behavioral manipulation genes and a possible major role for enterotoxins.</title>
        <authorList>
            <person name="De Bekker C."/>
            <person name="Evans H.C."/>
            <person name="Brachmann A."/>
            <person name="Hughes D.P."/>
        </authorList>
    </citation>
    <scope>NUCLEOTIDE SEQUENCE [LARGE SCALE GENOMIC DNA]</scope>
    <source>
        <strain evidence="2 3">Map64</strain>
    </source>
</reference>
<feature type="chain" id="PRO_5012225820" evidence="1">
    <location>
        <begin position="18"/>
        <end position="334"/>
    </location>
</feature>
<evidence type="ECO:0000313" key="3">
    <source>
        <dbReference type="Proteomes" id="UP000226192"/>
    </source>
</evidence>
<dbReference type="AlphaFoldDB" id="A0A2C5XZ03"/>
<dbReference type="EMBL" id="NJET01000178">
    <property type="protein sequence ID" value="PHH59841.1"/>
    <property type="molecule type" value="Genomic_DNA"/>
</dbReference>
<protein>
    <submittedName>
        <fullName evidence="2">Uncharacterized protein</fullName>
    </submittedName>
</protein>
<sequence>MGSLGLILLVASCAAHAQLTYEKTVVAEYIKSLEANATIDWRNPPAFQEVWTPPHCMSSRIDAPARPVTAYKKLKKDGAHLRVNYDVIPHARYLNIHDTPVELHKEDSTWVTKGSAKSWNVGAGLLLGKLSLSSSYGGSIFESEMKIQANGAAETCPPGSECHFEDWIFHLNFWGLPRDAKLSSSRTDDICPRVRKETGCFAKWAKPVCFRLKRAFIDARIPIKDMGEKKILTTTVFSREYYGPRAVAVSAVEDCIFKLDDGRWYDSERDYYSPGEGWVARARDQHKPDIPDRVRLADCPASRDQVQGNKLGKRREEEYERKVQITYVSGFKGF</sequence>